<organism evidence="6 7">
    <name type="scientific">Syphacia muris</name>
    <dbReference type="NCBI Taxonomy" id="451379"/>
    <lineage>
        <taxon>Eukaryota</taxon>
        <taxon>Metazoa</taxon>
        <taxon>Ecdysozoa</taxon>
        <taxon>Nematoda</taxon>
        <taxon>Chromadorea</taxon>
        <taxon>Rhabditida</taxon>
        <taxon>Spirurina</taxon>
        <taxon>Oxyuridomorpha</taxon>
        <taxon>Oxyuroidea</taxon>
        <taxon>Oxyuridae</taxon>
        <taxon>Syphacia</taxon>
    </lineage>
</organism>
<dbReference type="Gene3D" id="2.40.30.110">
    <property type="entry name" value="Aminomethyltransferase beta-barrel domains"/>
    <property type="match status" value="1"/>
</dbReference>
<dbReference type="Proteomes" id="UP000046393">
    <property type="component" value="Unplaced"/>
</dbReference>
<feature type="domain" description="FAD dependent oxidoreductase central" evidence="5">
    <location>
        <begin position="410"/>
        <end position="457"/>
    </location>
</feature>
<dbReference type="InterPro" id="IPR006076">
    <property type="entry name" value="FAD-dep_OxRdtase"/>
</dbReference>
<dbReference type="SUPFAM" id="SSF103025">
    <property type="entry name" value="Folate-binding domain"/>
    <property type="match status" value="1"/>
</dbReference>
<dbReference type="SUPFAM" id="SSF51905">
    <property type="entry name" value="FAD/NAD(P)-binding domain"/>
    <property type="match status" value="1"/>
</dbReference>
<sequence length="821" mass="92335">MLRSSRKVVLSTGIPRIVQERLASEATKNVFAVVVGGGVVGTSVAYHLTKRNIKDIVILERRKLASGTTHHSPGSVSASHPAHRYKPILAYSVDLYSRIGQETGVDVGFSRTGTIRLATNTTRMNEFRRYVSRDYFQKGDVCKTSLLTSEEVKKLAPILDSSKILGALYTTGDGYISAEGLTHALAKGAQSRGAKIIEECPPFKLTEDSKTGEWIVELEDGREFRTRHIVNAAGLWASELGRMTNIEVPLIHLEHQYASIGPIKEVRFLCFQIKLSLTGIADLPTIIDHDSTFYVRRDGDNLLFGGFENRHSDVVIRDDWHDKMPSDVKVEPNFERLREAYVSACDLIPALQDAKVSAKGSAFTMTADGYPLVGPINYRQNYWLMAGFFDGVSSGGGMGRYLADWIVDEEPPSELFDTDANRFDRWTTRNFIREKSCETYSMFYNWSYTNRLAGRPTERVSGVYARLAKEGGVFSFRNGWEVPQAFAVRDELRLPALIREYQMVTNKCGIIDLTWKGKIEVEVRGPDAKAFLEKVLTNAVPPLGSITSSLMITRRGNLLAPTKVFHHDQFRDEFILLSDPERESRDLFWLQRAAEEMKMKVDVSAVSEYLASLAIVGPNSRDVLKELIKCDLSDKAFPQRSTRLVRIDNVPVIAARTSTSTGQLSYELFHNKADSLRVYNALMKEGKNYGIVNFGQSTHNIMRIEHGFKLWGRELTLNTNPYECGLGYLVDLSKKDFIGKASAAEMSKKKWDRKQVMLACEPLKEIQDWCSIPQGMEVVRKEGEEERIGQVTSGTYSVRLQRPLAFAWVSSEITLSDKVCL</sequence>
<dbReference type="PANTHER" id="PTHR43757">
    <property type="entry name" value="AMINOMETHYLTRANSFERASE"/>
    <property type="match status" value="1"/>
</dbReference>
<feature type="domain" description="FAD dependent oxidoreductase" evidence="2">
    <location>
        <begin position="33"/>
        <end position="405"/>
    </location>
</feature>
<dbReference type="GO" id="GO:0005739">
    <property type="term" value="C:mitochondrion"/>
    <property type="evidence" value="ECO:0007669"/>
    <property type="project" value="TreeGrafter"/>
</dbReference>
<dbReference type="Gene3D" id="3.50.50.60">
    <property type="entry name" value="FAD/NAD(P)-binding domain"/>
    <property type="match status" value="1"/>
</dbReference>
<evidence type="ECO:0000259" key="4">
    <source>
        <dbReference type="Pfam" id="PF08669"/>
    </source>
</evidence>
<feature type="domain" description="GCVT N-terminal" evidence="3">
    <location>
        <begin position="464"/>
        <end position="734"/>
    </location>
</feature>
<dbReference type="InterPro" id="IPR036188">
    <property type="entry name" value="FAD/NAD-bd_sf"/>
</dbReference>
<dbReference type="InterPro" id="IPR013977">
    <property type="entry name" value="GcvT_C"/>
</dbReference>
<dbReference type="Pfam" id="PF08669">
    <property type="entry name" value="GCV_T_C"/>
    <property type="match status" value="1"/>
</dbReference>
<evidence type="ECO:0000313" key="7">
    <source>
        <dbReference type="WBParaSite" id="SMUV_0000692401-mRNA-1"/>
    </source>
</evidence>
<dbReference type="Gene3D" id="3.30.1360.120">
    <property type="entry name" value="Probable tRNA modification gtpase trme, domain 1"/>
    <property type="match status" value="1"/>
</dbReference>
<accession>A0A158R5I5</accession>
<dbReference type="AlphaFoldDB" id="A0A158R5I5"/>
<dbReference type="PANTHER" id="PTHR43757:SF2">
    <property type="entry name" value="AMINOMETHYLTRANSFERASE, MITOCHONDRIAL"/>
    <property type="match status" value="1"/>
</dbReference>
<evidence type="ECO:0000259" key="2">
    <source>
        <dbReference type="Pfam" id="PF01266"/>
    </source>
</evidence>
<feature type="domain" description="Aminomethyltransferase C-terminal" evidence="4">
    <location>
        <begin position="772"/>
        <end position="813"/>
    </location>
</feature>
<evidence type="ECO:0000259" key="5">
    <source>
        <dbReference type="Pfam" id="PF16350"/>
    </source>
</evidence>
<dbReference type="InterPro" id="IPR027266">
    <property type="entry name" value="TrmE/GcvT-like"/>
</dbReference>
<dbReference type="SUPFAM" id="SSF54373">
    <property type="entry name" value="FAD-linked reductases, C-terminal domain"/>
    <property type="match status" value="1"/>
</dbReference>
<name>A0A158R5I5_9BILA</name>
<evidence type="ECO:0000259" key="3">
    <source>
        <dbReference type="Pfam" id="PF01571"/>
    </source>
</evidence>
<dbReference type="Gene3D" id="3.30.9.10">
    <property type="entry name" value="D-Amino Acid Oxidase, subunit A, domain 2"/>
    <property type="match status" value="1"/>
</dbReference>
<dbReference type="Pfam" id="PF01266">
    <property type="entry name" value="DAO"/>
    <property type="match status" value="1"/>
</dbReference>
<comment type="similarity">
    <text evidence="1">Belongs to the GcvT family.</text>
</comment>
<reference evidence="7" key="1">
    <citation type="submission" date="2016-04" db="UniProtKB">
        <authorList>
            <consortium name="WormBaseParasite"/>
        </authorList>
    </citation>
    <scope>IDENTIFICATION</scope>
</reference>
<dbReference type="InterPro" id="IPR032503">
    <property type="entry name" value="FAO_M"/>
</dbReference>
<dbReference type="SUPFAM" id="SSF101790">
    <property type="entry name" value="Aminomethyltransferase beta-barrel domain"/>
    <property type="match status" value="1"/>
</dbReference>
<dbReference type="InterPro" id="IPR006222">
    <property type="entry name" value="GCVT_N"/>
</dbReference>
<dbReference type="Pfam" id="PF16350">
    <property type="entry name" value="FAO_M"/>
    <property type="match status" value="1"/>
</dbReference>
<evidence type="ECO:0000313" key="6">
    <source>
        <dbReference type="Proteomes" id="UP000046393"/>
    </source>
</evidence>
<proteinExistence type="inferred from homology"/>
<keyword evidence="6" id="KW-1185">Reference proteome</keyword>
<dbReference type="Gene3D" id="3.30.70.1400">
    <property type="entry name" value="Aminomethyltransferase beta-barrel domains"/>
    <property type="match status" value="1"/>
</dbReference>
<protein>
    <submittedName>
        <fullName evidence="7">Dimethylglycine dehydrogenase</fullName>
    </submittedName>
</protein>
<dbReference type="STRING" id="451379.A0A158R5I5"/>
<evidence type="ECO:0000256" key="1">
    <source>
        <dbReference type="ARBA" id="ARBA00008609"/>
    </source>
</evidence>
<dbReference type="InterPro" id="IPR028896">
    <property type="entry name" value="GcvT/YgfZ/DmdA"/>
</dbReference>
<dbReference type="InterPro" id="IPR029043">
    <property type="entry name" value="GcvT/YgfZ_C"/>
</dbReference>
<dbReference type="WBParaSite" id="SMUV_0000692401-mRNA-1">
    <property type="protein sequence ID" value="SMUV_0000692401-mRNA-1"/>
    <property type="gene ID" value="SMUV_0000692401"/>
</dbReference>
<dbReference type="Pfam" id="PF01571">
    <property type="entry name" value="GCV_T"/>
    <property type="match status" value="1"/>
</dbReference>